<dbReference type="InterPro" id="IPR041664">
    <property type="entry name" value="AAA_16"/>
</dbReference>
<keyword evidence="2" id="KW-0067">ATP-binding</keyword>
<dbReference type="Gene3D" id="1.10.10.10">
    <property type="entry name" value="Winged helix-like DNA-binding domain superfamily/Winged helix DNA-binding domain"/>
    <property type="match status" value="1"/>
</dbReference>
<dbReference type="InterPro" id="IPR036388">
    <property type="entry name" value="WH-like_DNA-bd_sf"/>
</dbReference>
<organism evidence="4 5">
    <name type="scientific">Streptomyces cheonanensis</name>
    <dbReference type="NCBI Taxonomy" id="312720"/>
    <lineage>
        <taxon>Bacteria</taxon>
        <taxon>Bacillati</taxon>
        <taxon>Actinomycetota</taxon>
        <taxon>Actinomycetes</taxon>
        <taxon>Kitasatosporales</taxon>
        <taxon>Streptomycetaceae</taxon>
        <taxon>Streptomyces</taxon>
    </lineage>
</organism>
<dbReference type="PROSITE" id="PS50043">
    <property type="entry name" value="HTH_LUXR_2"/>
    <property type="match status" value="1"/>
</dbReference>
<evidence type="ECO:0000259" key="3">
    <source>
        <dbReference type="PROSITE" id="PS50043"/>
    </source>
</evidence>
<dbReference type="InterPro" id="IPR000792">
    <property type="entry name" value="Tscrpt_reg_LuxR_C"/>
</dbReference>
<evidence type="ECO:0000313" key="4">
    <source>
        <dbReference type="EMBL" id="GAA2044949.1"/>
    </source>
</evidence>
<keyword evidence="1" id="KW-0547">Nucleotide-binding</keyword>
<dbReference type="SMART" id="SM00421">
    <property type="entry name" value="HTH_LUXR"/>
    <property type="match status" value="1"/>
</dbReference>
<dbReference type="RefSeq" id="WP_176127088.1">
    <property type="nucleotide sequence ID" value="NZ_BAAANQ010000002.1"/>
</dbReference>
<dbReference type="Pfam" id="PF13191">
    <property type="entry name" value="AAA_16"/>
    <property type="match status" value="1"/>
</dbReference>
<evidence type="ECO:0000256" key="1">
    <source>
        <dbReference type="ARBA" id="ARBA00022741"/>
    </source>
</evidence>
<sequence>MLSTSGDTDGSPRPRRVLPGRAGTVARLAADATSARTPPLLLVTGPGGIGRSALLAAVRETLTERGVRVLDLRLARNERDRHHALAARLAAELGTLHRTEDGRRPAHTAPVAPQPEAGRDLTAALRSAVASGETLVVLIDDLQWADTASRGTLLARIRSLTGGPVTFVCGYRTTPGGTARDRAALDRLRAAGLVRVVPLRPLCSAEVDTLVAHEVRARPSAALAARLRRDCRGVPAAVLAAVAGYRREGALRVLQRHACLTSPERPPAVPDDLPLVEHLRHLGDRPWSVAKALAVLHPLGPPAVGLIARALETDEEEVREQLELLRAEGVLWCAGGRWRFRLPLLGYALAGCLGQFERRRLSQLAVTAVWAGEAVADDHVLAEHLVTAGRFVDSRRAAGELVTRGRAALLHDGHHAVRWLRAALDLTTEPEQRAAALLLHATACCIHLRHAEAMESAWTVLSRYTGLVTSEDLFDMEAIWVVSAAGVSDTTALAALAEERWRTLPGGEGHRIVARCLALCHLERWREAVDHLTATREIWSRENDLVAAVGQVVSETGAALLGRTAALDRSVDDPTRYPLWHRGGRHRFQRLTSLARVLMQFNELDRAEALLAGHHLPSGYRPIPDRVVADSHAGHWDRALDLARTALAADTWVGELTSHTMASRELSTILAARGRLTEARAVIEQAKSVHSLLLHLLAVPESEWEQILGGRERSLQVITEALALAGERGLVVGTDELWLRRAEAELVTGDPAAARRSVAEVIRVAELTGTSRAQLCRHIGVAMMEGDRTASAEAVRLARRRNQPLELADTLQTVVRLGQADPALLREAYGLYGDLDALMRKAQLRNLMREQNISVPDRSATTSENERLLAVLVTEGLTNREMSIALGCSEKSVESRLTRLFKRAGYRSRVELASAILTGDYPVGRPG</sequence>
<dbReference type="Gene3D" id="3.40.50.300">
    <property type="entry name" value="P-loop containing nucleotide triphosphate hydrolases"/>
    <property type="match status" value="1"/>
</dbReference>
<dbReference type="InterPro" id="IPR016032">
    <property type="entry name" value="Sig_transdc_resp-reg_C-effctor"/>
</dbReference>
<dbReference type="SUPFAM" id="SSF48452">
    <property type="entry name" value="TPR-like"/>
    <property type="match status" value="1"/>
</dbReference>
<dbReference type="Pfam" id="PF00196">
    <property type="entry name" value="GerE"/>
    <property type="match status" value="1"/>
</dbReference>
<evidence type="ECO:0000256" key="2">
    <source>
        <dbReference type="ARBA" id="ARBA00022840"/>
    </source>
</evidence>
<dbReference type="PANTHER" id="PTHR16305">
    <property type="entry name" value="TESTICULAR SOLUBLE ADENYLYL CYCLASE"/>
    <property type="match status" value="1"/>
</dbReference>
<name>A0ABP5GL99_9ACTN</name>
<dbReference type="SUPFAM" id="SSF52540">
    <property type="entry name" value="P-loop containing nucleoside triphosphate hydrolases"/>
    <property type="match status" value="1"/>
</dbReference>
<dbReference type="SUPFAM" id="SSF46894">
    <property type="entry name" value="C-terminal effector domain of the bipartite response regulators"/>
    <property type="match status" value="1"/>
</dbReference>
<dbReference type="EMBL" id="BAAANQ010000002">
    <property type="protein sequence ID" value="GAA2044949.1"/>
    <property type="molecule type" value="Genomic_DNA"/>
</dbReference>
<proteinExistence type="predicted"/>
<dbReference type="InterPro" id="IPR027417">
    <property type="entry name" value="P-loop_NTPase"/>
</dbReference>
<comment type="caution">
    <text evidence="4">The sequence shown here is derived from an EMBL/GenBank/DDBJ whole genome shotgun (WGS) entry which is preliminary data.</text>
</comment>
<reference evidence="5" key="1">
    <citation type="journal article" date="2019" name="Int. J. Syst. Evol. Microbiol.">
        <title>The Global Catalogue of Microorganisms (GCM) 10K type strain sequencing project: providing services to taxonomists for standard genome sequencing and annotation.</title>
        <authorList>
            <consortium name="The Broad Institute Genomics Platform"/>
            <consortium name="The Broad Institute Genome Sequencing Center for Infectious Disease"/>
            <person name="Wu L."/>
            <person name="Ma J."/>
        </authorList>
    </citation>
    <scope>NUCLEOTIDE SEQUENCE [LARGE SCALE GENOMIC DNA]</scope>
    <source>
        <strain evidence="5">JCM 14549</strain>
    </source>
</reference>
<protein>
    <submittedName>
        <fullName evidence="4">LuxR family transcriptional regulator</fullName>
    </submittedName>
</protein>
<dbReference type="Proteomes" id="UP001403094">
    <property type="component" value="Unassembled WGS sequence"/>
</dbReference>
<gene>
    <name evidence="4" type="ORF">GCM10009757_11000</name>
</gene>
<keyword evidence="5" id="KW-1185">Reference proteome</keyword>
<dbReference type="PANTHER" id="PTHR16305:SF35">
    <property type="entry name" value="TRANSCRIPTIONAL ACTIVATOR DOMAIN"/>
    <property type="match status" value="1"/>
</dbReference>
<feature type="domain" description="HTH luxR-type" evidence="3">
    <location>
        <begin position="855"/>
        <end position="920"/>
    </location>
</feature>
<dbReference type="InterPro" id="IPR011990">
    <property type="entry name" value="TPR-like_helical_dom_sf"/>
</dbReference>
<evidence type="ECO:0000313" key="5">
    <source>
        <dbReference type="Proteomes" id="UP001403094"/>
    </source>
</evidence>
<accession>A0ABP5GL99</accession>